<dbReference type="EMBL" id="RRCH01000001">
    <property type="protein sequence ID" value="RRJ34234.1"/>
    <property type="molecule type" value="Genomic_DNA"/>
</dbReference>
<keyword evidence="4" id="KW-1185">Reference proteome</keyword>
<dbReference type="Gene3D" id="2.130.10.10">
    <property type="entry name" value="YVTN repeat-like/Quinoprotein amine dehydrogenase"/>
    <property type="match status" value="1"/>
</dbReference>
<comment type="caution">
    <text evidence="3">The sequence shown here is derived from an EMBL/GenBank/DDBJ whole genome shotgun (WGS) entry which is preliminary data.</text>
</comment>
<accession>A0A3P3RLP6</accession>
<protein>
    <recommendedName>
        <fullName evidence="2">Pyrrolo-quinoline quinone repeat domain-containing protein</fullName>
    </recommendedName>
</protein>
<dbReference type="AlphaFoldDB" id="A0A3P3RLP6"/>
<evidence type="ECO:0000256" key="1">
    <source>
        <dbReference type="SAM" id="MobiDB-lite"/>
    </source>
</evidence>
<dbReference type="SMART" id="SM00564">
    <property type="entry name" value="PQQ"/>
    <property type="match status" value="7"/>
</dbReference>
<dbReference type="PANTHER" id="PTHR34512">
    <property type="entry name" value="CELL SURFACE PROTEIN"/>
    <property type="match status" value="1"/>
</dbReference>
<feature type="compositionally biased region" description="Basic and acidic residues" evidence="1">
    <location>
        <begin position="441"/>
        <end position="452"/>
    </location>
</feature>
<evidence type="ECO:0000313" key="3">
    <source>
        <dbReference type="EMBL" id="RRJ34234.1"/>
    </source>
</evidence>
<dbReference type="SUPFAM" id="SSF50998">
    <property type="entry name" value="Quinoprotein alcohol dehydrogenase-like"/>
    <property type="match status" value="1"/>
</dbReference>
<name>A0A3P3RLP6_9EURY</name>
<dbReference type="InterPro" id="IPR006311">
    <property type="entry name" value="TAT_signal"/>
</dbReference>
<dbReference type="InterPro" id="IPR011047">
    <property type="entry name" value="Quinoprotein_ADH-like_sf"/>
</dbReference>
<dbReference type="InterPro" id="IPR002372">
    <property type="entry name" value="PQQ_rpt_dom"/>
</dbReference>
<proteinExistence type="predicted"/>
<dbReference type="PROSITE" id="PS51318">
    <property type="entry name" value="TAT"/>
    <property type="match status" value="1"/>
</dbReference>
<dbReference type="PANTHER" id="PTHR34512:SF30">
    <property type="entry name" value="OUTER MEMBRANE PROTEIN ASSEMBLY FACTOR BAMB"/>
    <property type="match status" value="1"/>
</dbReference>
<feature type="compositionally biased region" description="Low complexity" evidence="1">
    <location>
        <begin position="504"/>
        <end position="524"/>
    </location>
</feature>
<gene>
    <name evidence="3" type="ORF">EIK79_00195</name>
</gene>
<sequence>MEIQMGQISRRSFLSGTVGAVTAASVLYSKSTPIQATSDAIGEEQWTHPKGNTAYNAHFADGVGPTGEITNAWIGHFAGFHERDSVCVVDGTVYGAGDKLAAFDAADGTTQWEFVADVPDGLHGGAVSDVKSPTVMNGVVFAPVRMSIFDDDDPRHAAMVAVDADSGEKVWRIDAPVGAGFSDVTAVDGTIYTTGPDLDGSWDRFVYALNPSDGSVRWRQQSTVPHNSDGRPGHTPVVADGIVVVKEQTGVRALDATSGDVVWEALPDVEDPSVAMVSDGTLFLNNTAGPSIIALDAATGEQQWKQSYKYSRLSIGTTDAKRLYIQIDSDTDDIIALDRTNGNKRWRTSLPQPSKDNTSGKYVLRRGMARVGELLYVGSVGLNPTDGSIVWTQKIKPGAAAGTVLRAVAGGQMYFRDVGMDSRLIVMKGSQTQKGATPTPKPDDTDQQKDNTAEPSQPDDTDKLTVETDSPTEETLTEPSTTKDSPSTASSTATTDSPTEEAPTEPSITKDSPSTDPSTTTTDGPGFGILMTLTGVGVVAWRYLGSS</sequence>
<dbReference type="Proteomes" id="UP000282322">
    <property type="component" value="Unassembled WGS sequence"/>
</dbReference>
<organism evidence="3 4">
    <name type="scientific">Halocatena pleomorpha</name>
    <dbReference type="NCBI Taxonomy" id="1785090"/>
    <lineage>
        <taxon>Archaea</taxon>
        <taxon>Methanobacteriati</taxon>
        <taxon>Methanobacteriota</taxon>
        <taxon>Stenosarchaea group</taxon>
        <taxon>Halobacteria</taxon>
        <taxon>Halobacteriales</taxon>
        <taxon>Natronomonadaceae</taxon>
        <taxon>Halocatena</taxon>
    </lineage>
</organism>
<evidence type="ECO:0000313" key="4">
    <source>
        <dbReference type="Proteomes" id="UP000282322"/>
    </source>
</evidence>
<feature type="compositionally biased region" description="Low complexity" evidence="1">
    <location>
        <begin position="477"/>
        <end position="497"/>
    </location>
</feature>
<feature type="region of interest" description="Disordered" evidence="1">
    <location>
        <begin position="430"/>
        <end position="529"/>
    </location>
</feature>
<feature type="domain" description="Pyrrolo-quinoline quinone repeat" evidence="2">
    <location>
        <begin position="291"/>
        <end position="457"/>
    </location>
</feature>
<evidence type="ECO:0000259" key="2">
    <source>
        <dbReference type="Pfam" id="PF13360"/>
    </source>
</evidence>
<dbReference type="Pfam" id="PF13360">
    <property type="entry name" value="PQQ_2"/>
    <property type="match status" value="2"/>
</dbReference>
<feature type="domain" description="Pyrrolo-quinoline quinone repeat" evidence="2">
    <location>
        <begin position="160"/>
        <end position="280"/>
    </location>
</feature>
<dbReference type="InterPro" id="IPR015943">
    <property type="entry name" value="WD40/YVTN_repeat-like_dom_sf"/>
</dbReference>
<reference evidence="3 4" key="1">
    <citation type="submission" date="2018-11" db="EMBL/GenBank/DDBJ databases">
        <title>Taxonoimc description of Halomarina strain SPP-AMP-1.</title>
        <authorList>
            <person name="Pal Y."/>
            <person name="Srinivasana K."/>
            <person name="Verma A."/>
            <person name="Kumar P."/>
        </authorList>
    </citation>
    <scope>NUCLEOTIDE SEQUENCE [LARGE SCALE GENOMIC DNA]</scope>
    <source>
        <strain evidence="3 4">SPP-AMP-1</strain>
    </source>
</reference>
<dbReference type="InterPro" id="IPR018391">
    <property type="entry name" value="PQQ_b-propeller_rpt"/>
</dbReference>